<keyword evidence="2" id="KW-1185">Reference proteome</keyword>
<name>A0A2R8BD50_9RHOB</name>
<accession>A0A2R8BD50</accession>
<gene>
    <name evidence="1" type="ORF">ASD8599_01748</name>
</gene>
<evidence type="ECO:0000313" key="1">
    <source>
        <dbReference type="EMBL" id="SPH21007.1"/>
    </source>
</evidence>
<evidence type="ECO:0008006" key="3">
    <source>
        <dbReference type="Google" id="ProtNLM"/>
    </source>
</evidence>
<dbReference type="InterPro" id="IPR009363">
    <property type="entry name" value="Phage_Mu_Gp16"/>
</dbReference>
<proteinExistence type="predicted"/>
<evidence type="ECO:0000313" key="2">
    <source>
        <dbReference type="Proteomes" id="UP000244880"/>
    </source>
</evidence>
<reference evidence="1 2" key="1">
    <citation type="submission" date="2018-03" db="EMBL/GenBank/DDBJ databases">
        <authorList>
            <person name="Keele B.F."/>
        </authorList>
    </citation>
    <scope>NUCLEOTIDE SEQUENCE [LARGE SCALE GENOMIC DNA]</scope>
    <source>
        <strain evidence="1 2">CECT 8599</strain>
    </source>
</reference>
<dbReference type="RefSeq" id="WP_108828137.1">
    <property type="nucleotide sequence ID" value="NZ_OMOR01000001.1"/>
</dbReference>
<sequence length="158" mass="18006">MSKRALQRKIHVACGQLGYDQETRHDIQLAVTKKASMSDMTETDLKAVISRLEADGWTGSSTKGKRHKPAPRADLRYVHVLWTLLGDAEKLKSPGRDGLNAFVRSRFENKWQSVPFDIDSLRDAGQINDVTRALKDWCMREGIQTEMQKTPAKRRLLK</sequence>
<dbReference type="Pfam" id="PF06252">
    <property type="entry name" value="GemA"/>
    <property type="match status" value="1"/>
</dbReference>
<dbReference type="AlphaFoldDB" id="A0A2R8BD50"/>
<protein>
    <recommendedName>
        <fullName evidence="3">Regulatory protein GemA</fullName>
    </recommendedName>
</protein>
<dbReference type="EMBL" id="OMOR01000001">
    <property type="protein sequence ID" value="SPH21007.1"/>
    <property type="molecule type" value="Genomic_DNA"/>
</dbReference>
<dbReference type="Proteomes" id="UP000244880">
    <property type="component" value="Unassembled WGS sequence"/>
</dbReference>
<organism evidence="1 2">
    <name type="scientific">Ascidiaceihabitans donghaensis</name>
    <dbReference type="NCBI Taxonomy" id="1510460"/>
    <lineage>
        <taxon>Bacteria</taxon>
        <taxon>Pseudomonadati</taxon>
        <taxon>Pseudomonadota</taxon>
        <taxon>Alphaproteobacteria</taxon>
        <taxon>Rhodobacterales</taxon>
        <taxon>Paracoccaceae</taxon>
        <taxon>Ascidiaceihabitans</taxon>
    </lineage>
</organism>
<dbReference type="OrthoDB" id="7353918at2"/>